<proteinExistence type="predicted"/>
<gene>
    <name evidence="1" type="ORF">APZ42_005455</name>
</gene>
<organism evidence="1 2">
    <name type="scientific">Daphnia magna</name>
    <dbReference type="NCBI Taxonomy" id="35525"/>
    <lineage>
        <taxon>Eukaryota</taxon>
        <taxon>Metazoa</taxon>
        <taxon>Ecdysozoa</taxon>
        <taxon>Arthropoda</taxon>
        <taxon>Crustacea</taxon>
        <taxon>Branchiopoda</taxon>
        <taxon>Diplostraca</taxon>
        <taxon>Cladocera</taxon>
        <taxon>Anomopoda</taxon>
        <taxon>Daphniidae</taxon>
        <taxon>Daphnia</taxon>
    </lineage>
</organism>
<dbReference type="Proteomes" id="UP000076858">
    <property type="component" value="Unassembled WGS sequence"/>
</dbReference>
<evidence type="ECO:0000313" key="2">
    <source>
        <dbReference type="Proteomes" id="UP000076858"/>
    </source>
</evidence>
<reference evidence="1 2" key="1">
    <citation type="submission" date="2016-03" db="EMBL/GenBank/DDBJ databases">
        <title>EvidentialGene: Evidence-directed Construction of Genes on Genomes.</title>
        <authorList>
            <person name="Gilbert D.G."/>
            <person name="Choi J.-H."/>
            <person name="Mockaitis K."/>
            <person name="Colbourne J."/>
            <person name="Pfrender M."/>
        </authorList>
    </citation>
    <scope>NUCLEOTIDE SEQUENCE [LARGE SCALE GENOMIC DNA]</scope>
    <source>
        <strain evidence="1 2">Xinb3</strain>
        <tissue evidence="1">Complete organism</tissue>
    </source>
</reference>
<accession>A0A164GFN5</accession>
<dbReference type="EMBL" id="LRGB01015371">
    <property type="protein sequence ID" value="KZR98906.1"/>
    <property type="molecule type" value="Genomic_DNA"/>
</dbReference>
<keyword evidence="2" id="KW-1185">Reference proteome</keyword>
<dbReference type="AlphaFoldDB" id="A0A164GFN5"/>
<sequence length="138" mass="14873">MGDIPALSTIDEVLDVALLPAYKTNLLLSCFSTQTLQTVLSAGLTTAKLADHEQIIGALRARCRQLAVWCDLSRKCDFAGDCCARCEATRILGQIVTGVADNDVRIKLLEKGDTLTLDGTITILRTAETSQLQAAHLQ</sequence>
<evidence type="ECO:0000313" key="1">
    <source>
        <dbReference type="EMBL" id="KZR98906.1"/>
    </source>
</evidence>
<protein>
    <submittedName>
        <fullName evidence="1">Uncharacterized protein</fullName>
    </submittedName>
</protein>
<name>A0A164GFN5_9CRUS</name>
<feature type="non-terminal residue" evidence="1">
    <location>
        <position position="138"/>
    </location>
</feature>
<comment type="caution">
    <text evidence="1">The sequence shown here is derived from an EMBL/GenBank/DDBJ whole genome shotgun (WGS) entry which is preliminary data.</text>
</comment>